<dbReference type="Pfam" id="PF00582">
    <property type="entry name" value="Usp"/>
    <property type="match status" value="2"/>
</dbReference>
<evidence type="ECO:0000313" key="6">
    <source>
        <dbReference type="Proteomes" id="UP000279908"/>
    </source>
</evidence>
<comment type="caution">
    <text evidence="5">The sequence shown here is derived from an EMBL/GenBank/DDBJ whole genome shotgun (WGS) entry which is preliminary data.</text>
</comment>
<evidence type="ECO:0000313" key="3">
    <source>
        <dbReference type="EMBL" id="KAA6232617.1"/>
    </source>
</evidence>
<dbReference type="EMBL" id="RXYK01000001">
    <property type="protein sequence ID" value="RTY39948.1"/>
    <property type="molecule type" value="Genomic_DNA"/>
</dbReference>
<dbReference type="Proteomes" id="UP000489351">
    <property type="component" value="Unassembled WGS sequence"/>
</dbReference>
<reference evidence="5 6" key="1">
    <citation type="submission" date="2018-12" db="EMBL/GenBank/DDBJ databases">
        <authorList>
            <person name="Lunina O.N."/>
            <person name="Grouzdev D.S."/>
            <person name="Gorlenko V.M."/>
            <person name="Savvichev A.S."/>
        </authorList>
    </citation>
    <scope>NUCLEOTIDE SEQUENCE [LARGE SCALE GENOMIC DNA]</scope>
    <source>
        <strain evidence="5 6">BrKhr-17</strain>
    </source>
</reference>
<keyword evidence="8" id="KW-1185">Reference proteome</keyword>
<evidence type="ECO:0000313" key="7">
    <source>
        <dbReference type="Proteomes" id="UP000327458"/>
    </source>
</evidence>
<dbReference type="InterPro" id="IPR006016">
    <property type="entry name" value="UspA"/>
</dbReference>
<accession>A0A3S0U2M1</accession>
<dbReference type="Proteomes" id="UP000279908">
    <property type="component" value="Unassembled WGS sequence"/>
</dbReference>
<feature type="domain" description="UspA" evidence="2">
    <location>
        <begin position="166"/>
        <end position="283"/>
    </location>
</feature>
<gene>
    <name evidence="5" type="ORF">EKD02_00695</name>
    <name evidence="3" type="ORF">FP507_05650</name>
    <name evidence="4" type="ORF">GJ685_05535</name>
</gene>
<comment type="similarity">
    <text evidence="1">Belongs to the universal stress protein A family.</text>
</comment>
<protein>
    <submittedName>
        <fullName evidence="5">Universal stress protein</fullName>
    </submittedName>
</protein>
<reference evidence="3 7" key="2">
    <citation type="submission" date="2019-07" db="EMBL/GenBank/DDBJ databases">
        <title>Draft genome Sequence of Chlorobium phaeovibrioides sp. strain PhvTcv-s14, from the Phylum Chlorobi.</title>
        <authorList>
            <person name="Babenko V."/>
            <person name="Boldyreva D."/>
            <person name="Kanygina A."/>
            <person name="Selezneva O."/>
            <person name="Akopiyan T."/>
            <person name="Lunina O."/>
        </authorList>
    </citation>
    <scope>NUCLEOTIDE SEQUENCE [LARGE SCALE GENOMIC DNA]</scope>
    <source>
        <strain evidence="3 7">GrTcv12</strain>
    </source>
</reference>
<dbReference type="CDD" id="cd00293">
    <property type="entry name" value="USP-like"/>
    <property type="match status" value="2"/>
</dbReference>
<dbReference type="OMA" id="PTLHAYQ"/>
<sequence>MKTITACLDGSTGAKAVCEAGVWASQKLDAPLQLLHVLEKESLPPSGDLSGTIGFGSRQRLLEQLVKLEAEKSRIGREHGEALLNEAKTLARQSGATDLSTLQLHGSLVETLTDLESHIRLAIMGRQGELHDSAHHAIGSHLEHAIRTLHCPVLVVMQEFRVPLRFMIAFDASPTSRKALDLVIGSPLLAGSECHVVMAGKAASTHAPHLEAATRDLKEKGFRTTGTVLDGTAAEALQSYAETHRMELMVMGAYGHKPIRRFLVGSTTTRMLAETSIPLLILR</sequence>
<evidence type="ECO:0000313" key="4">
    <source>
        <dbReference type="EMBL" id="MWV54526.1"/>
    </source>
</evidence>
<feature type="domain" description="UspA" evidence="2">
    <location>
        <begin position="1"/>
        <end position="156"/>
    </location>
</feature>
<dbReference type="SUPFAM" id="SSF52402">
    <property type="entry name" value="Adenine nucleotide alpha hydrolases-like"/>
    <property type="match status" value="2"/>
</dbReference>
<evidence type="ECO:0000313" key="5">
    <source>
        <dbReference type="EMBL" id="RTY39948.1"/>
    </source>
</evidence>
<dbReference type="RefSeq" id="WP_011890157.1">
    <property type="nucleotide sequence ID" value="NZ_CP041698.1"/>
</dbReference>
<dbReference type="PRINTS" id="PR01438">
    <property type="entry name" value="UNVRSLSTRESS"/>
</dbReference>
<proteinExistence type="inferred from homology"/>
<dbReference type="Proteomes" id="UP000327458">
    <property type="component" value="Unassembled WGS sequence"/>
</dbReference>
<evidence type="ECO:0000256" key="1">
    <source>
        <dbReference type="ARBA" id="ARBA00008791"/>
    </source>
</evidence>
<evidence type="ECO:0000259" key="2">
    <source>
        <dbReference type="Pfam" id="PF00582"/>
    </source>
</evidence>
<dbReference type="PANTHER" id="PTHR46268:SF6">
    <property type="entry name" value="UNIVERSAL STRESS PROTEIN UP12"/>
    <property type="match status" value="1"/>
</dbReference>
<reference evidence="4 8" key="3">
    <citation type="submission" date="2019-11" db="EMBL/GenBank/DDBJ databases">
        <title>Green- and brown-colored morphotypes of Chlorobia in the stratified aquatic ecosystems of Kandalaksha Gulf (White Sea): A model for study of the accessory genome evolution.</title>
        <authorList>
            <person name="Grouzdev D.S."/>
        </authorList>
    </citation>
    <scope>NUCLEOTIDE SEQUENCE [LARGE SCALE GENOMIC DNA]</scope>
    <source>
        <strain evidence="4 8">ZM</strain>
    </source>
</reference>
<dbReference type="Gene3D" id="3.40.50.12370">
    <property type="match status" value="1"/>
</dbReference>
<dbReference type="InterPro" id="IPR006015">
    <property type="entry name" value="Universal_stress_UspA"/>
</dbReference>
<evidence type="ECO:0000313" key="8">
    <source>
        <dbReference type="Proteomes" id="UP000489351"/>
    </source>
</evidence>
<organism evidence="5 6">
    <name type="scientific">Chlorobium phaeovibrioides</name>
    <dbReference type="NCBI Taxonomy" id="1094"/>
    <lineage>
        <taxon>Bacteria</taxon>
        <taxon>Pseudomonadati</taxon>
        <taxon>Chlorobiota</taxon>
        <taxon>Chlorobiia</taxon>
        <taxon>Chlorobiales</taxon>
        <taxon>Chlorobiaceae</taxon>
        <taxon>Chlorobium/Pelodictyon group</taxon>
        <taxon>Chlorobium</taxon>
    </lineage>
</organism>
<dbReference type="PANTHER" id="PTHR46268">
    <property type="entry name" value="STRESS RESPONSE PROTEIN NHAX"/>
    <property type="match status" value="1"/>
</dbReference>
<dbReference type="AlphaFoldDB" id="A0A3S0U2M1"/>
<name>A0A3S0U2M1_CHLPH</name>
<dbReference type="EMBL" id="VMRG01000001">
    <property type="protein sequence ID" value="KAA6232617.1"/>
    <property type="molecule type" value="Genomic_DNA"/>
</dbReference>
<dbReference type="EMBL" id="WUBZ01000014">
    <property type="protein sequence ID" value="MWV54526.1"/>
    <property type="molecule type" value="Genomic_DNA"/>
</dbReference>